<dbReference type="OrthoDB" id="9790785at2"/>
<dbReference type="InterPro" id="IPR002347">
    <property type="entry name" value="SDR_fam"/>
</dbReference>
<dbReference type="AlphaFoldDB" id="A0A420WRD5"/>
<proteinExistence type="inferred from homology"/>
<dbReference type="GO" id="GO:0016491">
    <property type="term" value="F:oxidoreductase activity"/>
    <property type="evidence" value="ECO:0007669"/>
    <property type="project" value="UniProtKB-KW"/>
</dbReference>
<evidence type="ECO:0000256" key="2">
    <source>
        <dbReference type="ARBA" id="ARBA00023002"/>
    </source>
</evidence>
<evidence type="ECO:0000256" key="1">
    <source>
        <dbReference type="ARBA" id="ARBA00006484"/>
    </source>
</evidence>
<name>A0A420WRD5_9PROT</name>
<feature type="domain" description="Ketoreductase" evidence="3">
    <location>
        <begin position="10"/>
        <end position="194"/>
    </location>
</feature>
<dbReference type="PROSITE" id="PS00061">
    <property type="entry name" value="ADH_SHORT"/>
    <property type="match status" value="1"/>
</dbReference>
<evidence type="ECO:0000313" key="4">
    <source>
        <dbReference type="EMBL" id="RKQ73621.1"/>
    </source>
</evidence>
<evidence type="ECO:0000313" key="5">
    <source>
        <dbReference type="Proteomes" id="UP000277424"/>
    </source>
</evidence>
<dbReference type="Gene3D" id="3.40.50.720">
    <property type="entry name" value="NAD(P)-binding Rossmann-like Domain"/>
    <property type="match status" value="1"/>
</dbReference>
<reference evidence="4 5" key="1">
    <citation type="submission" date="2018-10" db="EMBL/GenBank/DDBJ databases">
        <title>Comparative analysis of microorganisms from saline springs in Andes Mountain Range, Colombia.</title>
        <authorList>
            <person name="Rubin E."/>
        </authorList>
    </citation>
    <scope>NUCLEOTIDE SEQUENCE [LARGE SCALE GENOMIC DNA]</scope>
    <source>
        <strain evidence="4 5">USBA 36</strain>
    </source>
</reference>
<dbReference type="Pfam" id="PF00106">
    <property type="entry name" value="adh_short"/>
    <property type="match status" value="1"/>
</dbReference>
<dbReference type="EMBL" id="RBIG01000001">
    <property type="protein sequence ID" value="RKQ73621.1"/>
    <property type="molecule type" value="Genomic_DNA"/>
</dbReference>
<protein>
    <submittedName>
        <fullName evidence="4">NAD(P)-dependent dehydrogenase (Short-subunit alcohol dehydrogenase family)</fullName>
    </submittedName>
</protein>
<organism evidence="4 5">
    <name type="scientific">Oceanibaculum indicum</name>
    <dbReference type="NCBI Taxonomy" id="526216"/>
    <lineage>
        <taxon>Bacteria</taxon>
        <taxon>Pseudomonadati</taxon>
        <taxon>Pseudomonadota</taxon>
        <taxon>Alphaproteobacteria</taxon>
        <taxon>Rhodospirillales</taxon>
        <taxon>Oceanibaculaceae</taxon>
        <taxon>Oceanibaculum</taxon>
    </lineage>
</organism>
<dbReference type="InterPro" id="IPR020904">
    <property type="entry name" value="Sc_DH/Rdtase_CS"/>
</dbReference>
<dbReference type="RefSeq" id="WP_008943429.1">
    <property type="nucleotide sequence ID" value="NZ_RBIG01000001.1"/>
</dbReference>
<dbReference type="InterPro" id="IPR036291">
    <property type="entry name" value="NAD(P)-bd_dom_sf"/>
</dbReference>
<dbReference type="SMART" id="SM00822">
    <property type="entry name" value="PKS_KR"/>
    <property type="match status" value="1"/>
</dbReference>
<comment type="caution">
    <text evidence="4">The sequence shown here is derived from an EMBL/GenBank/DDBJ whole genome shotgun (WGS) entry which is preliminary data.</text>
</comment>
<dbReference type="GO" id="GO:0016020">
    <property type="term" value="C:membrane"/>
    <property type="evidence" value="ECO:0007669"/>
    <property type="project" value="TreeGrafter"/>
</dbReference>
<accession>A0A420WRD5</accession>
<dbReference type="SUPFAM" id="SSF51735">
    <property type="entry name" value="NAD(P)-binding Rossmann-fold domains"/>
    <property type="match status" value="1"/>
</dbReference>
<gene>
    <name evidence="4" type="ORF">BCL74_1410</name>
</gene>
<dbReference type="PANTHER" id="PTHR44196">
    <property type="entry name" value="DEHYDROGENASE/REDUCTASE SDR FAMILY MEMBER 7B"/>
    <property type="match status" value="1"/>
</dbReference>
<dbReference type="PANTHER" id="PTHR44196:SF4">
    <property type="entry name" value="SHORT CHAIN DEHYDROGENASE"/>
    <property type="match status" value="1"/>
</dbReference>
<sequence length="236" mass="25194">MTQTGRLSGRIALITGASRGIGAAIAKRYAAEGAHLVLTARTEGALEEIDDAVRAAGGSATLVPLDLRQLDQIDQLGAALVERFGRLDVLVGNAGLLGDLTPVPHIAQRQWDQVMTVNVTANYRLIRSMDPLLRRSESGRAIFVSSGAAKGKAFWGLYGATKAALNTLVMSYADEMENTALRVNLVNPGPIRTAMRAQAMPGEDPMTLRTPEEITDCFVDLAAADCTRNGELVQAY</sequence>
<dbReference type="Proteomes" id="UP000277424">
    <property type="component" value="Unassembled WGS sequence"/>
</dbReference>
<dbReference type="InterPro" id="IPR057326">
    <property type="entry name" value="KR_dom"/>
</dbReference>
<comment type="similarity">
    <text evidence="1">Belongs to the short-chain dehydrogenases/reductases (SDR) family.</text>
</comment>
<evidence type="ECO:0000259" key="3">
    <source>
        <dbReference type="SMART" id="SM00822"/>
    </source>
</evidence>
<keyword evidence="2" id="KW-0560">Oxidoreductase</keyword>
<dbReference type="PRINTS" id="PR00081">
    <property type="entry name" value="GDHRDH"/>
</dbReference>